<dbReference type="EMBL" id="CP018889">
    <property type="protein sequence ID" value="AUI68501.1"/>
    <property type="molecule type" value="Genomic_DNA"/>
</dbReference>
<keyword evidence="2" id="KW-1133">Transmembrane helix</keyword>
<evidence type="ECO:0000313" key="4">
    <source>
        <dbReference type="Proteomes" id="UP000234271"/>
    </source>
</evidence>
<evidence type="ECO:0000313" key="3">
    <source>
        <dbReference type="EMBL" id="AUI68501.1"/>
    </source>
</evidence>
<proteinExistence type="predicted"/>
<dbReference type="AlphaFoldDB" id="A0A2N9YDE5"/>
<reference evidence="4" key="1">
    <citation type="submission" date="2016-12" db="EMBL/GenBank/DDBJ databases">
        <title>Complete Genome Sequence of Beggiatoa leptomitiformis D-401.</title>
        <authorList>
            <person name="Fomenkov A."/>
            <person name="Vincze T."/>
            <person name="Grabovich M."/>
            <person name="Anton B.P."/>
            <person name="Dubinina G."/>
            <person name="Orlova M."/>
            <person name="Belousova E."/>
            <person name="Roberts R.J."/>
        </authorList>
    </citation>
    <scope>NUCLEOTIDE SEQUENCE [LARGE SCALE GENOMIC DNA]</scope>
    <source>
        <strain evidence="4">D-401</strain>
    </source>
</reference>
<organism evidence="3 4">
    <name type="scientific">Beggiatoa leptomitoformis</name>
    <dbReference type="NCBI Taxonomy" id="288004"/>
    <lineage>
        <taxon>Bacteria</taxon>
        <taxon>Pseudomonadati</taxon>
        <taxon>Pseudomonadota</taxon>
        <taxon>Gammaproteobacteria</taxon>
        <taxon>Thiotrichales</taxon>
        <taxon>Thiotrichaceae</taxon>
        <taxon>Beggiatoa</taxon>
    </lineage>
</organism>
<protein>
    <submittedName>
        <fullName evidence="3">Uncharacterized protein</fullName>
    </submittedName>
</protein>
<dbReference type="KEGG" id="blep:AL038_17085"/>
<feature type="compositionally biased region" description="Basic and acidic residues" evidence="1">
    <location>
        <begin position="45"/>
        <end position="58"/>
    </location>
</feature>
<evidence type="ECO:0000256" key="1">
    <source>
        <dbReference type="SAM" id="MobiDB-lite"/>
    </source>
</evidence>
<sequence>MEQQPLIKLAQEKKEYLQQARIVETDAARKFQLENEIEAMNRQINELKESSDTSEDKPQTGSNIRIDGNQINGNNNKIQVIVHQWRWWGIGLIGIMLLLVLIVVISPNKSQTATGDCNTVISGGNNITISGSCTPNK</sequence>
<accession>A0A2N9YDE5</accession>
<dbReference type="Proteomes" id="UP000234271">
    <property type="component" value="Chromosome"/>
</dbReference>
<keyword evidence="2" id="KW-0812">Transmembrane</keyword>
<evidence type="ECO:0000256" key="2">
    <source>
        <dbReference type="SAM" id="Phobius"/>
    </source>
</evidence>
<keyword evidence="4" id="KW-1185">Reference proteome</keyword>
<feature type="transmembrane region" description="Helical" evidence="2">
    <location>
        <begin position="85"/>
        <end position="105"/>
    </location>
</feature>
<name>A0A2N9YDE5_9GAMM</name>
<keyword evidence="2" id="KW-0472">Membrane</keyword>
<feature type="region of interest" description="Disordered" evidence="1">
    <location>
        <begin position="43"/>
        <end position="71"/>
    </location>
</feature>
<dbReference type="OrthoDB" id="5630070at2"/>
<gene>
    <name evidence="3" type="ORF">BLE401_07155</name>
</gene>
<dbReference type="RefSeq" id="WP_062154888.1">
    <property type="nucleotide sequence ID" value="NZ_CP012373.2"/>
</dbReference>